<dbReference type="Pfam" id="PF02426">
    <property type="entry name" value="MIase"/>
    <property type="match status" value="1"/>
</dbReference>
<name>A0A544W5J1_9MYCO</name>
<dbReference type="InterPro" id="IPR026029">
    <property type="entry name" value="MLI_dom"/>
</dbReference>
<dbReference type="RefSeq" id="WP_142551347.1">
    <property type="nucleotide sequence ID" value="NZ_VIFX01000006.1"/>
</dbReference>
<dbReference type="EMBL" id="VIFX01000006">
    <property type="protein sequence ID" value="TQR87490.1"/>
    <property type="molecule type" value="Genomic_DNA"/>
</dbReference>
<organism evidence="2 3">
    <name type="scientific">Mycolicibacterium hodleri</name>
    <dbReference type="NCBI Taxonomy" id="49897"/>
    <lineage>
        <taxon>Bacteria</taxon>
        <taxon>Bacillati</taxon>
        <taxon>Actinomycetota</taxon>
        <taxon>Actinomycetes</taxon>
        <taxon>Mycobacteriales</taxon>
        <taxon>Mycobacteriaceae</taxon>
        <taxon>Mycolicibacterium</taxon>
    </lineage>
</organism>
<proteinExistence type="predicted"/>
<reference evidence="2 3" key="1">
    <citation type="submission" date="2018-10" db="EMBL/GenBank/DDBJ databases">
        <title>Draft genome of Mycobacterium hodleri strain B.</title>
        <authorList>
            <person name="Amande T.J."/>
            <person name="Mcgenity T.J."/>
        </authorList>
    </citation>
    <scope>NUCLEOTIDE SEQUENCE [LARGE SCALE GENOMIC DNA]</scope>
    <source>
        <strain evidence="2 3">B</strain>
    </source>
</reference>
<evidence type="ECO:0000259" key="1">
    <source>
        <dbReference type="Pfam" id="PF02426"/>
    </source>
</evidence>
<sequence length="105" mass="11838">MQYFVQFDIHQPVDMSREELFTIWLEEARAAQGAVDAGVVTNLWKVVGQRSIFAVLDLPDHTSLDRALESLPIIQKLGSSVDTRAYAIRPYSEFAEEVRVAVEGE</sequence>
<dbReference type="SUPFAM" id="SSF54909">
    <property type="entry name" value="Dimeric alpha+beta barrel"/>
    <property type="match status" value="1"/>
</dbReference>
<comment type="caution">
    <text evidence="2">The sequence shown here is derived from an EMBL/GenBank/DDBJ whole genome shotgun (WGS) entry which is preliminary data.</text>
</comment>
<keyword evidence="3" id="KW-1185">Reference proteome</keyword>
<dbReference type="Proteomes" id="UP000315759">
    <property type="component" value="Unassembled WGS sequence"/>
</dbReference>
<protein>
    <submittedName>
        <fullName evidence="2">Transporter</fullName>
    </submittedName>
</protein>
<evidence type="ECO:0000313" key="2">
    <source>
        <dbReference type="EMBL" id="TQR87490.1"/>
    </source>
</evidence>
<evidence type="ECO:0000313" key="3">
    <source>
        <dbReference type="Proteomes" id="UP000315759"/>
    </source>
</evidence>
<gene>
    <name evidence="2" type="ORF">D8S82_06865</name>
</gene>
<dbReference type="Gene3D" id="3.30.70.1060">
    <property type="entry name" value="Dimeric alpha+beta barrel"/>
    <property type="match status" value="1"/>
</dbReference>
<accession>A0A544W5J1</accession>
<dbReference type="AlphaFoldDB" id="A0A544W5J1"/>
<feature type="domain" description="Muconolactone isomerase" evidence="1">
    <location>
        <begin position="1"/>
        <end position="77"/>
    </location>
</feature>
<dbReference type="InterPro" id="IPR011008">
    <property type="entry name" value="Dimeric_a/b-barrel"/>
</dbReference>